<feature type="transmembrane region" description="Helical" evidence="6">
    <location>
        <begin position="74"/>
        <end position="92"/>
    </location>
</feature>
<proteinExistence type="predicted"/>
<evidence type="ECO:0000256" key="2">
    <source>
        <dbReference type="ARBA" id="ARBA00022475"/>
    </source>
</evidence>
<gene>
    <name evidence="7" type="ORF">VB798_06905</name>
</gene>
<feature type="transmembrane region" description="Helical" evidence="6">
    <location>
        <begin position="39"/>
        <end position="59"/>
    </location>
</feature>
<keyword evidence="2" id="KW-1003">Cell membrane</keyword>
<dbReference type="Pfam" id="PF01810">
    <property type="entry name" value="LysE"/>
    <property type="match status" value="1"/>
</dbReference>
<dbReference type="Proteomes" id="UP001302222">
    <property type="component" value="Unassembled WGS sequence"/>
</dbReference>
<keyword evidence="5 6" id="KW-0472">Membrane</keyword>
<keyword evidence="4 6" id="KW-1133">Transmembrane helix</keyword>
<protein>
    <submittedName>
        <fullName evidence="7">LysE family transporter</fullName>
    </submittedName>
</protein>
<feature type="transmembrane region" description="Helical" evidence="6">
    <location>
        <begin position="152"/>
        <end position="171"/>
    </location>
</feature>
<feature type="transmembrane region" description="Helical" evidence="6">
    <location>
        <begin position="112"/>
        <end position="132"/>
    </location>
</feature>
<dbReference type="EMBL" id="JAYGIM010000005">
    <property type="protein sequence ID" value="MEA5426298.1"/>
    <property type="molecule type" value="Genomic_DNA"/>
</dbReference>
<evidence type="ECO:0000256" key="5">
    <source>
        <dbReference type="ARBA" id="ARBA00023136"/>
    </source>
</evidence>
<dbReference type="InterPro" id="IPR001123">
    <property type="entry name" value="LeuE-type"/>
</dbReference>
<feature type="transmembrane region" description="Helical" evidence="6">
    <location>
        <begin position="191"/>
        <end position="212"/>
    </location>
</feature>
<evidence type="ECO:0000256" key="6">
    <source>
        <dbReference type="SAM" id="Phobius"/>
    </source>
</evidence>
<reference evidence="7 8" key="1">
    <citation type="submission" date="2023-12" db="EMBL/GenBank/DDBJ databases">
        <title>Novel species of the genus Arcicella isolated from rivers.</title>
        <authorList>
            <person name="Lu H."/>
        </authorList>
    </citation>
    <scope>NUCLEOTIDE SEQUENCE [LARGE SCALE GENOMIC DNA]</scope>
    <source>
        <strain evidence="7 8">DC25W</strain>
    </source>
</reference>
<organism evidence="7 8">
    <name type="scientific">Arcicella lustrica</name>
    <dbReference type="NCBI Taxonomy" id="2984196"/>
    <lineage>
        <taxon>Bacteria</taxon>
        <taxon>Pseudomonadati</taxon>
        <taxon>Bacteroidota</taxon>
        <taxon>Cytophagia</taxon>
        <taxon>Cytophagales</taxon>
        <taxon>Flectobacillaceae</taxon>
        <taxon>Arcicella</taxon>
    </lineage>
</organism>
<dbReference type="PANTHER" id="PTHR30086">
    <property type="entry name" value="ARGININE EXPORTER PROTEIN ARGO"/>
    <property type="match status" value="1"/>
</dbReference>
<evidence type="ECO:0000313" key="8">
    <source>
        <dbReference type="Proteomes" id="UP001302222"/>
    </source>
</evidence>
<keyword evidence="3 6" id="KW-0812">Transmembrane</keyword>
<name>A0ABU5SG76_9BACT</name>
<sequence length="221" mass="25361">MKTFIIYFITALISYIATIPPGPLSVYVVHSTLQKNIRIAILVALGGVLCESTYAYLAIEGLMIFEKYPQVEFWMQRAIIILLFGVGVFTFFQKKQEIEYEKISLNNPFFSFIKGISLSLFNPALLPFWVVVLLSYGKYDWLKITSSIQKTSFVLGAGTGTFLLVYTYAFLADRKRNLIFKYLSDERLNKLIACIFIGLALLQLVNLLVSYWRLDFQHTNN</sequence>
<feature type="transmembrane region" description="Helical" evidence="6">
    <location>
        <begin position="6"/>
        <end position="27"/>
    </location>
</feature>
<dbReference type="PANTHER" id="PTHR30086:SF20">
    <property type="entry name" value="ARGININE EXPORTER PROTEIN ARGO-RELATED"/>
    <property type="match status" value="1"/>
</dbReference>
<dbReference type="RefSeq" id="WP_323257330.1">
    <property type="nucleotide sequence ID" value="NZ_JAYGIM010000005.1"/>
</dbReference>
<comment type="subcellular location">
    <subcellularLocation>
        <location evidence="1">Cell membrane</location>
        <topology evidence="1">Multi-pass membrane protein</topology>
    </subcellularLocation>
</comment>
<evidence type="ECO:0000256" key="1">
    <source>
        <dbReference type="ARBA" id="ARBA00004651"/>
    </source>
</evidence>
<evidence type="ECO:0000256" key="3">
    <source>
        <dbReference type="ARBA" id="ARBA00022692"/>
    </source>
</evidence>
<keyword evidence="8" id="KW-1185">Reference proteome</keyword>
<evidence type="ECO:0000256" key="4">
    <source>
        <dbReference type="ARBA" id="ARBA00022989"/>
    </source>
</evidence>
<accession>A0ABU5SG76</accession>
<comment type="caution">
    <text evidence="7">The sequence shown here is derived from an EMBL/GenBank/DDBJ whole genome shotgun (WGS) entry which is preliminary data.</text>
</comment>
<evidence type="ECO:0000313" key="7">
    <source>
        <dbReference type="EMBL" id="MEA5426298.1"/>
    </source>
</evidence>